<feature type="compositionally biased region" description="Polar residues" evidence="1">
    <location>
        <begin position="1"/>
        <end position="12"/>
    </location>
</feature>
<dbReference type="PIRSF" id="PIRSF017349">
    <property type="entry name" value="UCP017349"/>
    <property type="match status" value="1"/>
</dbReference>
<dbReference type="Pfam" id="PF11349">
    <property type="entry name" value="DUF3151"/>
    <property type="match status" value="1"/>
</dbReference>
<dbReference type="EMBL" id="CP107020">
    <property type="protein sequence ID" value="UYG17085.1"/>
    <property type="molecule type" value="Genomic_DNA"/>
</dbReference>
<protein>
    <submittedName>
        <fullName evidence="2">DUF3151 domain-containing protein</fullName>
    </submittedName>
</protein>
<reference evidence="2" key="1">
    <citation type="submission" date="2022-10" db="EMBL/GenBank/DDBJ databases">
        <title>Whole-Genome Sequencing of Brachybacterium huguangmaarense BRM-3, Isolated from Betula schmidtii.</title>
        <authorList>
            <person name="Haam D."/>
        </authorList>
    </citation>
    <scope>NUCLEOTIDE SEQUENCE</scope>
    <source>
        <strain evidence="2">BRM-3</strain>
    </source>
</reference>
<keyword evidence="3" id="KW-1185">Reference proteome</keyword>
<accession>A0ABY6G1Z7</accession>
<evidence type="ECO:0000313" key="2">
    <source>
        <dbReference type="EMBL" id="UYG17085.1"/>
    </source>
</evidence>
<dbReference type="Proteomes" id="UP001164305">
    <property type="component" value="Chromosome"/>
</dbReference>
<organism evidence="2 3">
    <name type="scientific">Brachybacterium huguangmaarense</name>
    <dbReference type="NCBI Taxonomy" id="1652028"/>
    <lineage>
        <taxon>Bacteria</taxon>
        <taxon>Bacillati</taxon>
        <taxon>Actinomycetota</taxon>
        <taxon>Actinomycetes</taxon>
        <taxon>Micrococcales</taxon>
        <taxon>Dermabacteraceae</taxon>
        <taxon>Brachybacterium</taxon>
    </lineage>
</organism>
<gene>
    <name evidence="2" type="ORF">BRM3_01220</name>
</gene>
<proteinExistence type="predicted"/>
<sequence>MSDSETTSTPDPQSAPKPPQNLLGIAPTLLPEDHPDMEVAAAIAEGADPSEQAALHPASSLAWALLGQEALAENEVVAAYAYARTGYHRGLDALRRAGWRGQGPIPASHAPNRGFLRALAVLGEAARRIGEDDEAARIEDLLRDADPSLLD</sequence>
<feature type="region of interest" description="Disordered" evidence="1">
    <location>
        <begin position="1"/>
        <end position="35"/>
    </location>
</feature>
<name>A0ABY6G1Z7_9MICO</name>
<evidence type="ECO:0000256" key="1">
    <source>
        <dbReference type="SAM" id="MobiDB-lite"/>
    </source>
</evidence>
<evidence type="ECO:0000313" key="3">
    <source>
        <dbReference type="Proteomes" id="UP001164305"/>
    </source>
</evidence>
<dbReference type="RefSeq" id="WP_263594294.1">
    <property type="nucleotide sequence ID" value="NZ_CP107020.1"/>
</dbReference>
<dbReference type="InterPro" id="IPR014487">
    <property type="entry name" value="DUF3151"/>
</dbReference>